<gene>
    <name evidence="3" type="ORF">M407DRAFT_51584</name>
</gene>
<accession>A0A0C3QJY3</accession>
<evidence type="ECO:0000256" key="1">
    <source>
        <dbReference type="SAM" id="Phobius"/>
    </source>
</evidence>
<feature type="non-terminal residue" evidence="3">
    <location>
        <position position="178"/>
    </location>
</feature>
<keyword evidence="4" id="KW-1185">Reference proteome</keyword>
<keyword evidence="1" id="KW-1133">Transmembrane helix</keyword>
<keyword evidence="1" id="KW-0812">Transmembrane</keyword>
<sequence>EFWRRYDRLADLHDKKLTTNLNGNLDVLLIFAALFSAINTTFISITMPNLSANPSDETNNLLRLLVMRADNNTVTPADLVLPFSPDSNSIIVNCLLYASLSCSLLAAVGAMMAKEWLQSFDRTGQTGPLEEQARFRQRKFNGMRQWHLEAVIKFLPNLLLLSVIFFFVGIGFYLFPIN</sequence>
<evidence type="ECO:0000313" key="3">
    <source>
        <dbReference type="EMBL" id="KIO32700.1"/>
    </source>
</evidence>
<proteinExistence type="predicted"/>
<feature type="transmembrane region" description="Helical" evidence="1">
    <location>
        <begin position="154"/>
        <end position="175"/>
    </location>
</feature>
<evidence type="ECO:0000259" key="2">
    <source>
        <dbReference type="Pfam" id="PF20153"/>
    </source>
</evidence>
<dbReference type="Pfam" id="PF20153">
    <property type="entry name" value="DUF6535"/>
    <property type="match status" value="1"/>
</dbReference>
<protein>
    <recommendedName>
        <fullName evidence="2">DUF6535 domain-containing protein</fullName>
    </recommendedName>
</protein>
<dbReference type="AlphaFoldDB" id="A0A0C3QJY3"/>
<name>A0A0C3QJY3_9AGAM</name>
<dbReference type="InterPro" id="IPR045338">
    <property type="entry name" value="DUF6535"/>
</dbReference>
<dbReference type="Proteomes" id="UP000054248">
    <property type="component" value="Unassembled WGS sequence"/>
</dbReference>
<feature type="non-terminal residue" evidence="3">
    <location>
        <position position="1"/>
    </location>
</feature>
<feature type="transmembrane region" description="Helical" evidence="1">
    <location>
        <begin position="21"/>
        <end position="45"/>
    </location>
</feature>
<dbReference type="HOGENOM" id="CLU_018688_1_2_1"/>
<feature type="domain" description="DUF6535" evidence="2">
    <location>
        <begin position="3"/>
        <end position="175"/>
    </location>
</feature>
<evidence type="ECO:0000313" key="4">
    <source>
        <dbReference type="Proteomes" id="UP000054248"/>
    </source>
</evidence>
<reference evidence="3 4" key="1">
    <citation type="submission" date="2014-04" db="EMBL/GenBank/DDBJ databases">
        <authorList>
            <consortium name="DOE Joint Genome Institute"/>
            <person name="Kuo A."/>
            <person name="Girlanda M."/>
            <person name="Perotto S."/>
            <person name="Kohler A."/>
            <person name="Nagy L.G."/>
            <person name="Floudas D."/>
            <person name="Copeland A."/>
            <person name="Barry K.W."/>
            <person name="Cichocki N."/>
            <person name="Veneault-Fourrey C."/>
            <person name="LaButti K."/>
            <person name="Lindquist E.A."/>
            <person name="Lipzen A."/>
            <person name="Lundell T."/>
            <person name="Morin E."/>
            <person name="Murat C."/>
            <person name="Sun H."/>
            <person name="Tunlid A."/>
            <person name="Henrissat B."/>
            <person name="Grigoriev I.V."/>
            <person name="Hibbett D.S."/>
            <person name="Martin F."/>
            <person name="Nordberg H.P."/>
            <person name="Cantor M.N."/>
            <person name="Hua S.X."/>
        </authorList>
    </citation>
    <scope>NUCLEOTIDE SEQUENCE [LARGE SCALE GENOMIC DNA]</scope>
    <source>
        <strain evidence="3 4">MUT 4182</strain>
    </source>
</reference>
<keyword evidence="1" id="KW-0472">Membrane</keyword>
<dbReference type="OrthoDB" id="3219854at2759"/>
<reference evidence="4" key="2">
    <citation type="submission" date="2015-01" db="EMBL/GenBank/DDBJ databases">
        <title>Evolutionary Origins and Diversification of the Mycorrhizal Mutualists.</title>
        <authorList>
            <consortium name="DOE Joint Genome Institute"/>
            <consortium name="Mycorrhizal Genomics Consortium"/>
            <person name="Kohler A."/>
            <person name="Kuo A."/>
            <person name="Nagy L.G."/>
            <person name="Floudas D."/>
            <person name="Copeland A."/>
            <person name="Barry K.W."/>
            <person name="Cichocki N."/>
            <person name="Veneault-Fourrey C."/>
            <person name="LaButti K."/>
            <person name="Lindquist E.A."/>
            <person name="Lipzen A."/>
            <person name="Lundell T."/>
            <person name="Morin E."/>
            <person name="Murat C."/>
            <person name="Riley R."/>
            <person name="Ohm R."/>
            <person name="Sun H."/>
            <person name="Tunlid A."/>
            <person name="Henrissat B."/>
            <person name="Grigoriev I.V."/>
            <person name="Hibbett D.S."/>
            <person name="Martin F."/>
        </authorList>
    </citation>
    <scope>NUCLEOTIDE SEQUENCE [LARGE SCALE GENOMIC DNA]</scope>
    <source>
        <strain evidence="4">MUT 4182</strain>
    </source>
</reference>
<feature type="transmembrane region" description="Helical" evidence="1">
    <location>
        <begin position="90"/>
        <end position="113"/>
    </location>
</feature>
<organism evidence="3 4">
    <name type="scientific">Tulasnella calospora MUT 4182</name>
    <dbReference type="NCBI Taxonomy" id="1051891"/>
    <lineage>
        <taxon>Eukaryota</taxon>
        <taxon>Fungi</taxon>
        <taxon>Dikarya</taxon>
        <taxon>Basidiomycota</taxon>
        <taxon>Agaricomycotina</taxon>
        <taxon>Agaricomycetes</taxon>
        <taxon>Cantharellales</taxon>
        <taxon>Tulasnellaceae</taxon>
        <taxon>Tulasnella</taxon>
    </lineage>
</organism>
<dbReference type="EMBL" id="KN822953">
    <property type="protein sequence ID" value="KIO32700.1"/>
    <property type="molecule type" value="Genomic_DNA"/>
</dbReference>